<reference evidence="16" key="2">
    <citation type="submission" date="2025-08" db="UniProtKB">
        <authorList>
            <consortium name="Ensembl"/>
        </authorList>
    </citation>
    <scope>IDENTIFICATION</scope>
</reference>
<dbReference type="EMBL" id="AFYH01230206">
    <property type="status" value="NOT_ANNOTATED_CDS"/>
    <property type="molecule type" value="Genomic_DNA"/>
</dbReference>
<feature type="domain" description="Tudor" evidence="15">
    <location>
        <begin position="535"/>
        <end position="593"/>
    </location>
</feature>
<reference evidence="17" key="1">
    <citation type="submission" date="2011-08" db="EMBL/GenBank/DDBJ databases">
        <title>The draft genome of Latimeria chalumnae.</title>
        <authorList>
            <person name="Di Palma F."/>
            <person name="Alfoldi J."/>
            <person name="Johnson J."/>
            <person name="Berlin A."/>
            <person name="Gnerre S."/>
            <person name="Jaffe D."/>
            <person name="MacCallum I."/>
            <person name="Young S."/>
            <person name="Walker B.J."/>
            <person name="Lander E."/>
            <person name="Lindblad-Toh K."/>
        </authorList>
    </citation>
    <scope>NUCLEOTIDE SEQUENCE [LARGE SCALE GENOMIC DNA]</scope>
    <source>
        <strain evidence="17">Wild caught</strain>
    </source>
</reference>
<dbReference type="CDD" id="cd20416">
    <property type="entry name" value="Tudor_TDRD4_rpt3"/>
    <property type="match status" value="1"/>
</dbReference>
<dbReference type="GO" id="GO:0008270">
    <property type="term" value="F:zinc ion binding"/>
    <property type="evidence" value="ECO:0007669"/>
    <property type="project" value="UniProtKB-KW"/>
</dbReference>
<dbReference type="InterPro" id="IPR047848">
    <property type="entry name" value="RNF17-like_TUDOR_rpt3"/>
</dbReference>
<evidence type="ECO:0000256" key="2">
    <source>
        <dbReference type="ARBA" id="ARBA00004496"/>
    </source>
</evidence>
<dbReference type="InterPro" id="IPR035437">
    <property type="entry name" value="SNase_OB-fold_sf"/>
</dbReference>
<dbReference type="CDD" id="cd20414">
    <property type="entry name" value="Tudor_TDRD4_rpt1"/>
    <property type="match status" value="1"/>
</dbReference>
<evidence type="ECO:0000256" key="3">
    <source>
        <dbReference type="ARBA" id="ARBA00022473"/>
    </source>
</evidence>
<accession>H2ZSI6</accession>
<dbReference type="GO" id="GO:0005737">
    <property type="term" value="C:cytoplasm"/>
    <property type="evidence" value="ECO:0007669"/>
    <property type="project" value="UniProtKB-SubCell"/>
</dbReference>
<dbReference type="InterPro" id="IPR002999">
    <property type="entry name" value="Tudor"/>
</dbReference>
<keyword evidence="7" id="KW-0863">Zinc-finger</keyword>
<dbReference type="GeneTree" id="ENSGT00940000157559"/>
<keyword evidence="3" id="KW-0217">Developmental protein</keyword>
<evidence type="ECO:0000256" key="7">
    <source>
        <dbReference type="ARBA" id="ARBA00022771"/>
    </source>
</evidence>
<dbReference type="Pfam" id="PF00567">
    <property type="entry name" value="TUDOR"/>
    <property type="match status" value="4"/>
</dbReference>
<protein>
    <recommendedName>
        <fullName evidence="14">RING finger protein 17</fullName>
    </recommendedName>
</protein>
<dbReference type="PROSITE" id="PS50304">
    <property type="entry name" value="TUDOR"/>
    <property type="match status" value="3"/>
</dbReference>
<keyword evidence="5" id="KW-0479">Metal-binding</keyword>
<dbReference type="GO" id="GO:0007283">
    <property type="term" value="P:spermatogenesis"/>
    <property type="evidence" value="ECO:0007669"/>
    <property type="project" value="UniProtKB-KW"/>
</dbReference>
<proteinExistence type="predicted"/>
<dbReference type="EMBL" id="AFYH01230205">
    <property type="status" value="NOT_ANNOTATED_CDS"/>
    <property type="molecule type" value="Genomic_DNA"/>
</dbReference>
<dbReference type="InterPro" id="IPR047849">
    <property type="entry name" value="RNF17-like_TUDOR_rpt4"/>
</dbReference>
<evidence type="ECO:0000313" key="16">
    <source>
        <dbReference type="Ensembl" id="ENSLACP00000000357.1"/>
    </source>
</evidence>
<dbReference type="GO" id="GO:0030154">
    <property type="term" value="P:cell differentiation"/>
    <property type="evidence" value="ECO:0007669"/>
    <property type="project" value="UniProtKB-KW"/>
</dbReference>
<dbReference type="SMART" id="SM00333">
    <property type="entry name" value="TUDOR"/>
    <property type="match status" value="3"/>
</dbReference>
<evidence type="ECO:0000256" key="4">
    <source>
        <dbReference type="ARBA" id="ARBA00022490"/>
    </source>
</evidence>
<dbReference type="FunFam" id="2.30.30.140:FF:000114">
    <property type="entry name" value="RING finger protein 17"/>
    <property type="match status" value="1"/>
</dbReference>
<evidence type="ECO:0000256" key="10">
    <source>
        <dbReference type="ARBA" id="ARBA00022871"/>
    </source>
</evidence>
<evidence type="ECO:0000256" key="8">
    <source>
        <dbReference type="ARBA" id="ARBA00022782"/>
    </source>
</evidence>
<dbReference type="CDD" id="cd20415">
    <property type="entry name" value="Tudor_TDRD4_rpt2"/>
    <property type="match status" value="1"/>
</dbReference>
<keyword evidence="9" id="KW-0862">Zinc</keyword>
<dbReference type="eggNOG" id="KOG2039">
    <property type="taxonomic scope" value="Eukaryota"/>
</dbReference>
<organism evidence="16 17">
    <name type="scientific">Latimeria chalumnae</name>
    <name type="common">Coelacanth</name>
    <dbReference type="NCBI Taxonomy" id="7897"/>
    <lineage>
        <taxon>Eukaryota</taxon>
        <taxon>Metazoa</taxon>
        <taxon>Chordata</taxon>
        <taxon>Craniata</taxon>
        <taxon>Vertebrata</taxon>
        <taxon>Euteleostomi</taxon>
        <taxon>Coelacanthiformes</taxon>
        <taxon>Coelacanthidae</taxon>
        <taxon>Latimeria</taxon>
    </lineage>
</organism>
<keyword evidence="17" id="KW-1185">Reference proteome</keyword>
<keyword evidence="11" id="KW-0539">Nucleus</keyword>
<dbReference type="HOGENOM" id="CLU_003202_1_0_1"/>
<comment type="subunit">
    <text evidence="13">Interacts with MXD1, MXD3, MXD4, MXI1 and PIWIL1. Self-associates.</text>
</comment>
<evidence type="ECO:0000256" key="12">
    <source>
        <dbReference type="ARBA" id="ARBA00057086"/>
    </source>
</evidence>
<dbReference type="eggNOG" id="KOG2279">
    <property type="taxonomic scope" value="Eukaryota"/>
</dbReference>
<evidence type="ECO:0000256" key="13">
    <source>
        <dbReference type="ARBA" id="ARBA00062119"/>
    </source>
</evidence>
<comment type="function">
    <text evidence="12">Seems to be involved in regulation of transcriptional activity of MYC. In vitro, inhibits DNA-binding activity of Mad-MAX heterodimers. Can recruit Mad transcriptional repressors (MXD1, MXD3, MXD4 and MXI1) to the cytoplasm. May be involved in spermiogenesis.</text>
</comment>
<keyword evidence="8" id="KW-0221">Differentiation</keyword>
<evidence type="ECO:0000256" key="14">
    <source>
        <dbReference type="ARBA" id="ARBA00072636"/>
    </source>
</evidence>
<dbReference type="PANTHER" id="PTHR16442">
    <property type="entry name" value="RING FINGER PROTEIN 17"/>
    <property type="match status" value="1"/>
</dbReference>
<reference evidence="16" key="3">
    <citation type="submission" date="2025-09" db="UniProtKB">
        <authorList>
            <consortium name="Ensembl"/>
        </authorList>
    </citation>
    <scope>IDENTIFICATION</scope>
</reference>
<feature type="domain" description="Tudor" evidence="15">
    <location>
        <begin position="774"/>
        <end position="833"/>
    </location>
</feature>
<feature type="domain" description="Tudor" evidence="15">
    <location>
        <begin position="1045"/>
        <end position="1102"/>
    </location>
</feature>
<name>H2ZSI6_LATCH</name>
<dbReference type="InterPro" id="IPR047847">
    <property type="entry name" value="RNF17-like_TUDOR_rpt2"/>
</dbReference>
<dbReference type="Ensembl" id="ENSLACT00000000359.1">
    <property type="protein sequence ID" value="ENSLACP00000000357.1"/>
    <property type="gene ID" value="ENSLACG00000000323.1"/>
</dbReference>
<dbReference type="FunCoup" id="H2ZSI6">
    <property type="interactions" value="2"/>
</dbReference>
<dbReference type="EMBL" id="AFYH01230203">
    <property type="status" value="NOT_ANNOTATED_CDS"/>
    <property type="molecule type" value="Genomic_DNA"/>
</dbReference>
<evidence type="ECO:0000313" key="17">
    <source>
        <dbReference type="Proteomes" id="UP000008672"/>
    </source>
</evidence>
<dbReference type="EMBL" id="AFYH01230207">
    <property type="status" value="NOT_ANNOTATED_CDS"/>
    <property type="molecule type" value="Genomic_DNA"/>
</dbReference>
<dbReference type="SUPFAM" id="SSF50199">
    <property type="entry name" value="Staphylococcal nuclease"/>
    <property type="match status" value="1"/>
</dbReference>
<evidence type="ECO:0000256" key="11">
    <source>
        <dbReference type="ARBA" id="ARBA00023242"/>
    </source>
</evidence>
<keyword evidence="4" id="KW-0963">Cytoplasm</keyword>
<dbReference type="Gene3D" id="2.30.30.140">
    <property type="match status" value="4"/>
</dbReference>
<comment type="subcellular location">
    <subcellularLocation>
        <location evidence="2">Cytoplasm</location>
    </subcellularLocation>
    <subcellularLocation>
        <location evidence="1">Nucleus</location>
    </subcellularLocation>
</comment>
<dbReference type="SUPFAM" id="SSF63748">
    <property type="entry name" value="Tudor/PWWP/MBT"/>
    <property type="match status" value="4"/>
</dbReference>
<dbReference type="Gene3D" id="2.40.50.90">
    <property type="match status" value="3"/>
</dbReference>
<dbReference type="FunFam" id="2.30.30.140:FF:000018">
    <property type="entry name" value="Serine/threonine-protein kinase 31"/>
    <property type="match status" value="1"/>
</dbReference>
<dbReference type="Proteomes" id="UP000008672">
    <property type="component" value="Unassembled WGS sequence"/>
</dbReference>
<evidence type="ECO:0000256" key="1">
    <source>
        <dbReference type="ARBA" id="ARBA00004123"/>
    </source>
</evidence>
<keyword evidence="6" id="KW-0677">Repeat</keyword>
<dbReference type="AlphaFoldDB" id="H2ZSI6"/>
<evidence type="ECO:0000256" key="5">
    <source>
        <dbReference type="ARBA" id="ARBA00022723"/>
    </source>
</evidence>
<dbReference type="STRING" id="7897.ENSLACP00000000357"/>
<dbReference type="CDD" id="cd20417">
    <property type="entry name" value="Tudor_TDRD4_rpt4"/>
    <property type="match status" value="1"/>
</dbReference>
<dbReference type="GO" id="GO:0005634">
    <property type="term" value="C:nucleus"/>
    <property type="evidence" value="ECO:0007669"/>
    <property type="project" value="UniProtKB-SubCell"/>
</dbReference>
<keyword evidence="10" id="KW-0744">Spermatogenesis</keyword>
<dbReference type="EMBL" id="AFYH01230204">
    <property type="status" value="NOT_ANNOTATED_CDS"/>
    <property type="molecule type" value="Genomic_DNA"/>
</dbReference>
<evidence type="ECO:0000256" key="9">
    <source>
        <dbReference type="ARBA" id="ARBA00022833"/>
    </source>
</evidence>
<gene>
    <name evidence="16" type="primary">RNF17</name>
</gene>
<dbReference type="OMA" id="XFRSQSP"/>
<evidence type="ECO:0000259" key="15">
    <source>
        <dbReference type="PROSITE" id="PS50304"/>
    </source>
</evidence>
<sequence length="1141" mass="129942">FIFLCCRKEKLLEELTIYTEQNLADITNIRKKIEDKKNYLERVIRTALEIKDSTALKTYCDYKQLLNNLKSTVDTECSAATALAFGTCLRFIANHEEIVTKIENLGKIDTKNCCSCHSHPEEEAIKLNRTDLLSSDLFDPSSWDSYGKRQSTKSTTSMIYCDVTPVVDEAYTVQNPVTLQSQKQQVLVQSQGTVSHATWGLPEPDVIVEEVLEDDKEKFQELVYVRHVINPCHFYVQRYSEKKMATLLPKKLNHFCSSESSCRIPVDMLELDIGENIFAKSKENGMWCRGTVSELIPSDNKNAGKPNGPTKYAVKDVAVMQVFMVDYGHSEVFIVAGYEDKLVRPEHVAIHHSVVTDLCDFIKKPDVLMQAELRKISPLAIKCSLKDIVPPDPSEGWSEEARTEFLRIVNNKAVLMKVFKEDGDKLLVDLRKPPMDKISSDMPVSLRDAFVFLELARFCSVDPTPQLTKGRKVALQYCSPVLPLPMSEVSIVVCYVNNPSDFYMHLTDSLEFLVLLKKIEEVYKEGDDQNLEILCPVQGQACVAKFEDGEWYRAKVVGLPGHREVEVKYVDFGNVAKVTVKDLRKIKDDFLSLPEKAIKCQLAHIESVKGMEGWSQQANERFEELTQEKLLLCTVVSILEDNVLSVELYETPAMLGTAATVNNVLVEEGLACFNPGYKPKDLSSKQYSEVWDPGLTEIIKDPVTDDHPTKMDFDTGTPDIFLDLNIKRELQVRVTYVSSPDRLFVQLLSSEKSLKWLQQRMVEEYSKTEPEAVEWQKDMDCAVQLNEQKQWRRGQIVRVISEDLVEVFVYDFGNTERVNIQSVRKLKEELKSVGKLALECCLLDIRPAGGSEKWTATACDFLSLYLTGALVNLAVEVCITQENSSEWPLPVRIFCRDEIGQIVNISEHLVKRGLALRKRKAGTTVNRACQAMEKTVEDPLEVIAQSNQQSMLKTNEVSTAEQRLCLSDFLLEAVEMDYQEHESVRNEQYRPPVIPNTDIFHATVTCIGSDGIIYVRPRFSEREFADMMEEIQSNFKCLGLLKPYCWKKGEACVVRGSDTIWYRGKVVEVIGGSIRVQYIDQGYIEKIPQCHLYPSILFADKPQFCIPCELYRMVPVGEFWQSDAIELLKELLNRRCIEVRI</sequence>
<dbReference type="InterPro" id="IPR047845">
    <property type="entry name" value="RNF17-like_TUDOR_rpt1"/>
</dbReference>
<evidence type="ECO:0000256" key="6">
    <source>
        <dbReference type="ARBA" id="ARBA00022737"/>
    </source>
</evidence>
<dbReference type="PANTHER" id="PTHR16442:SF1">
    <property type="entry name" value="RING FINGER PROTEIN 17"/>
    <property type="match status" value="1"/>
</dbReference>
<dbReference type="InParanoid" id="H2ZSI6"/>